<keyword evidence="2" id="KW-1185">Reference proteome</keyword>
<gene>
    <name evidence="1" type="ORF">JY651_09630</name>
</gene>
<protein>
    <recommendedName>
        <fullName evidence="3">Sigma-70 family RNA polymerase sigma factor</fullName>
    </recommendedName>
</protein>
<dbReference type="Gene3D" id="1.10.1740.10">
    <property type="match status" value="1"/>
</dbReference>
<proteinExistence type="predicted"/>
<name>A0ABX7P3W3_9BACT</name>
<sequence length="201" mass="22726">MNFPSQSEEEAWHERLLNDDVVASEEVFEAFVDPILEALGGNGMTGLQRDEAYDSIVDVILAYVNAPQRFIPGKGRLRDYLIGAAKNKLSDRKRSREARARREEKYMKLVEVRAPSPKDVMETAVLAQQVMEVLRKDKLTQKDFTLLELLLEGEGATHVVGKALDLPPMPEAELRQAVKRHWDRLKKSLARTGEELADVDA</sequence>
<dbReference type="RefSeq" id="WP_206726721.1">
    <property type="nucleotide sequence ID" value="NZ_CP071090.1"/>
</dbReference>
<dbReference type="Proteomes" id="UP000662747">
    <property type="component" value="Chromosome"/>
</dbReference>
<accession>A0ABX7P3W3</accession>
<reference evidence="1 2" key="1">
    <citation type="submission" date="2021-02" db="EMBL/GenBank/DDBJ databases">
        <title>De Novo genome assembly of isolated myxobacteria.</title>
        <authorList>
            <person name="Stevens D.C."/>
        </authorList>
    </citation>
    <scope>NUCLEOTIDE SEQUENCE [LARGE SCALE GENOMIC DNA]</scope>
    <source>
        <strain evidence="2">SCPEA02</strain>
    </source>
</reference>
<evidence type="ECO:0008006" key="3">
    <source>
        <dbReference type="Google" id="ProtNLM"/>
    </source>
</evidence>
<dbReference type="EMBL" id="CP071090">
    <property type="protein sequence ID" value="QSQ25164.1"/>
    <property type="molecule type" value="Genomic_DNA"/>
</dbReference>
<organism evidence="1 2">
    <name type="scientific">Pyxidicoccus parkwayensis</name>
    <dbReference type="NCBI Taxonomy" id="2813578"/>
    <lineage>
        <taxon>Bacteria</taxon>
        <taxon>Pseudomonadati</taxon>
        <taxon>Myxococcota</taxon>
        <taxon>Myxococcia</taxon>
        <taxon>Myxococcales</taxon>
        <taxon>Cystobacterineae</taxon>
        <taxon>Myxococcaceae</taxon>
        <taxon>Pyxidicoccus</taxon>
    </lineage>
</organism>
<dbReference type="SUPFAM" id="SSF88946">
    <property type="entry name" value="Sigma2 domain of RNA polymerase sigma factors"/>
    <property type="match status" value="1"/>
</dbReference>
<evidence type="ECO:0000313" key="1">
    <source>
        <dbReference type="EMBL" id="QSQ25164.1"/>
    </source>
</evidence>
<dbReference type="InterPro" id="IPR013325">
    <property type="entry name" value="RNA_pol_sigma_r2"/>
</dbReference>
<evidence type="ECO:0000313" key="2">
    <source>
        <dbReference type="Proteomes" id="UP000662747"/>
    </source>
</evidence>